<dbReference type="STRING" id="1437425.CSEC_1971"/>
<dbReference type="Gene3D" id="1.10.3290.20">
    <property type="match status" value="1"/>
</dbReference>
<reference evidence="1" key="1">
    <citation type="submission" date="2013-12" db="EMBL/GenBank/DDBJ databases">
        <authorList>
            <person name="Linke B."/>
        </authorList>
    </citation>
    <scope>NUCLEOTIDE SEQUENCE [LARGE SCALE GENOMIC DNA]</scope>
    <source>
        <strain evidence="1">CRIB-18</strain>
    </source>
</reference>
<dbReference type="eggNOG" id="ENOG5033GWV">
    <property type="taxonomic scope" value="Bacteria"/>
</dbReference>
<sequence>MQRKKVFDTITKFIHIGYINQEKIKLSKILIGDQPVKFMCQTLYGSMNHTNVKKIDKIMNFVETKLYPEASDENDKQELIKKLGRIFWWICQAKPWRLGDPSIAEMLIRTIWASKGFPPPAWKEGIVPWVEVTNESDVEKFAENFHTLFK</sequence>
<dbReference type="EMBL" id="CCEJ010000009">
    <property type="protein sequence ID" value="CDR34778.1"/>
    <property type="molecule type" value="Genomic_DNA"/>
</dbReference>
<dbReference type="OrthoDB" id="6003210at2"/>
<dbReference type="AlphaFoldDB" id="A0A090D2Z8"/>
<comment type="caution">
    <text evidence="1">The sequence shown here is derived from an EMBL/GenBank/DDBJ whole genome shotgun (WGS) entry which is preliminary data.</text>
</comment>
<organism evidence="1 2">
    <name type="scientific">Candidatus Criblamydia sequanensis CRIB-18</name>
    <dbReference type="NCBI Taxonomy" id="1437425"/>
    <lineage>
        <taxon>Bacteria</taxon>
        <taxon>Pseudomonadati</taxon>
        <taxon>Chlamydiota</taxon>
        <taxon>Chlamydiia</taxon>
        <taxon>Parachlamydiales</taxon>
        <taxon>Candidatus Criblamydiaceae</taxon>
        <taxon>Candidatus Criblamydia</taxon>
    </lineage>
</organism>
<dbReference type="InterPro" id="IPR008798">
    <property type="entry name" value="Avirulence_B/C"/>
</dbReference>
<dbReference type="SUPFAM" id="SSF103383">
    <property type="entry name" value="Antivirulence factor"/>
    <property type="match status" value="1"/>
</dbReference>
<evidence type="ECO:0000313" key="2">
    <source>
        <dbReference type="Proteomes" id="UP000031552"/>
    </source>
</evidence>
<evidence type="ECO:0000313" key="1">
    <source>
        <dbReference type="EMBL" id="CDR34778.1"/>
    </source>
</evidence>
<reference evidence="1" key="2">
    <citation type="submission" date="2014-09" db="EMBL/GenBank/DDBJ databases">
        <title>Criblamydia sequanensis harbors a mega-plasmid encoding arsenite resistance.</title>
        <authorList>
            <person name="Bertelli C."/>
            <person name="Goesmann A."/>
            <person name="Greub G."/>
        </authorList>
    </citation>
    <scope>NUCLEOTIDE SEQUENCE [LARGE SCALE GENOMIC DNA]</scope>
    <source>
        <strain evidence="1">CRIB-18</strain>
    </source>
</reference>
<protein>
    <submittedName>
        <fullName evidence="1">Avirulence protein</fullName>
    </submittedName>
</protein>
<dbReference type="InterPro" id="IPR036231">
    <property type="entry name" value="Avirulence_B/C_sf"/>
</dbReference>
<accession>A0A090D2Z8</accession>
<keyword evidence="2" id="KW-1185">Reference proteome</keyword>
<proteinExistence type="predicted"/>
<dbReference type="Proteomes" id="UP000031552">
    <property type="component" value="Unassembled WGS sequence"/>
</dbReference>
<gene>
    <name evidence="1" type="ORF">CSEC_1971</name>
</gene>
<dbReference type="Pfam" id="PF05394">
    <property type="entry name" value="AvrB_AvrC"/>
    <property type="match status" value="1"/>
</dbReference>
<name>A0A090D2Z8_9BACT</name>